<dbReference type="Proteomes" id="UP000316639">
    <property type="component" value="Unassembled WGS sequence"/>
</dbReference>
<sequence length="130" mass="13305">MTLFTEEEGRTLRTAVFGAMVLVSTADPGAVDEESYAGIRATTSLSPDLRAVLGAAAPVLPEGSAADVEAGVMEALRHSMKILGAKAPAEVEAFPRAVLAICREVATADGQVAAAEQAVVARVEQALNAV</sequence>
<dbReference type="InterPro" id="IPR029024">
    <property type="entry name" value="TerB-like"/>
</dbReference>
<keyword evidence="2" id="KW-1185">Reference proteome</keyword>
<protein>
    <recommendedName>
        <fullName evidence="3">Tellurite resistance protein TerB</fullName>
    </recommendedName>
</protein>
<gene>
    <name evidence="1" type="ORF">FKR81_01230</name>
</gene>
<dbReference type="AlphaFoldDB" id="A0A563F305"/>
<evidence type="ECO:0008006" key="3">
    <source>
        <dbReference type="Google" id="ProtNLM"/>
    </source>
</evidence>
<dbReference type="OrthoDB" id="3695500at2"/>
<name>A0A563F305_9PSEU</name>
<accession>A0A563F305</accession>
<organism evidence="1 2">
    <name type="scientific">Lentzea tibetensis</name>
    <dbReference type="NCBI Taxonomy" id="2591470"/>
    <lineage>
        <taxon>Bacteria</taxon>
        <taxon>Bacillati</taxon>
        <taxon>Actinomycetota</taxon>
        <taxon>Actinomycetes</taxon>
        <taxon>Pseudonocardiales</taxon>
        <taxon>Pseudonocardiaceae</taxon>
        <taxon>Lentzea</taxon>
    </lineage>
</organism>
<dbReference type="Gene3D" id="1.10.3680.10">
    <property type="entry name" value="TerB-like"/>
    <property type="match status" value="1"/>
</dbReference>
<proteinExistence type="predicted"/>
<dbReference type="RefSeq" id="WP_146348995.1">
    <property type="nucleotide sequence ID" value="NZ_VOBR01000001.1"/>
</dbReference>
<reference evidence="1 2" key="1">
    <citation type="submission" date="2019-07" db="EMBL/GenBank/DDBJ databases">
        <title>Lentzea xizangensis sp. nov., isolated from Qinghai-Tibetan Plateau Soils.</title>
        <authorList>
            <person name="Huang J."/>
        </authorList>
    </citation>
    <scope>NUCLEOTIDE SEQUENCE [LARGE SCALE GENOMIC DNA]</scope>
    <source>
        <strain evidence="1 2">FXJ1.1311</strain>
    </source>
</reference>
<dbReference type="SUPFAM" id="SSF158682">
    <property type="entry name" value="TerB-like"/>
    <property type="match status" value="1"/>
</dbReference>
<evidence type="ECO:0000313" key="1">
    <source>
        <dbReference type="EMBL" id="TWP54212.1"/>
    </source>
</evidence>
<comment type="caution">
    <text evidence="1">The sequence shown here is derived from an EMBL/GenBank/DDBJ whole genome shotgun (WGS) entry which is preliminary data.</text>
</comment>
<dbReference type="EMBL" id="VOBR01000001">
    <property type="protein sequence ID" value="TWP54212.1"/>
    <property type="molecule type" value="Genomic_DNA"/>
</dbReference>
<evidence type="ECO:0000313" key="2">
    <source>
        <dbReference type="Proteomes" id="UP000316639"/>
    </source>
</evidence>